<dbReference type="Proteomes" id="UP000233778">
    <property type="component" value="Chromosome"/>
</dbReference>
<evidence type="ECO:0000313" key="5">
    <source>
        <dbReference type="Proteomes" id="UP000233778"/>
    </source>
</evidence>
<evidence type="ECO:0000313" key="2">
    <source>
        <dbReference type="EMBL" id="AUH02089.1"/>
    </source>
</evidence>
<dbReference type="InterPro" id="IPR008579">
    <property type="entry name" value="UGlyAH_Cupin_dom"/>
</dbReference>
<gene>
    <name evidence="2" type="ORF">CWC46_21220</name>
    <name evidence="3" type="ORF">Ser39006_021215</name>
</gene>
<dbReference type="AlphaFoldDB" id="A0A2I5TPC1"/>
<protein>
    <submittedName>
        <fullName evidence="3">DUF861 domain-containing protein</fullName>
    </submittedName>
</protein>
<dbReference type="EMBL" id="CP025084">
    <property type="protein sequence ID" value="AUH06410.1"/>
    <property type="molecule type" value="Genomic_DNA"/>
</dbReference>
<reference evidence="3 4" key="1">
    <citation type="journal article" date="2013" name="Genome Announc.">
        <title>Draft genome sequence of Serratia sp. strain ATCC 39006, a model bacterium for analysis of the biosynthesis and regulation of prodigiosin, a carbapenem, and gas vesicles.</title>
        <authorList>
            <person name="Fineran P.C."/>
            <person name="Iglesias Cans M.C."/>
            <person name="Ramsay J.P."/>
            <person name="Wilf N.M."/>
            <person name="Cossyleon D."/>
            <person name="McNeil M.B."/>
            <person name="Williamson N.R."/>
            <person name="Monson R.E."/>
            <person name="Becher S.A."/>
            <person name="Stanton J.A."/>
            <person name="Brugger K."/>
            <person name="Brown S.D."/>
            <person name="Salmond G.P."/>
        </authorList>
    </citation>
    <scope>NUCLEOTIDE SEQUENCE [LARGE SCALE GENOMIC DNA]</scope>
    <source>
        <strain evidence="3">ATCC 39006</strain>
        <strain evidence="4">ATCC 39006 / SC 11482</strain>
    </source>
</reference>
<dbReference type="InterPro" id="IPR011051">
    <property type="entry name" value="RmlC_Cupin_sf"/>
</dbReference>
<dbReference type="SUPFAM" id="SSF51182">
    <property type="entry name" value="RmlC-like cupins"/>
    <property type="match status" value="1"/>
</dbReference>
<keyword evidence="4" id="KW-1185">Reference proteome</keyword>
<dbReference type="STRING" id="104623.Ser39006_01266"/>
<dbReference type="InterPro" id="IPR014710">
    <property type="entry name" value="RmlC-like_jellyroll"/>
</dbReference>
<evidence type="ECO:0000313" key="3">
    <source>
        <dbReference type="EMBL" id="AUH06410.1"/>
    </source>
</evidence>
<dbReference type="Gene3D" id="2.60.120.10">
    <property type="entry name" value="Jelly Rolls"/>
    <property type="match status" value="1"/>
</dbReference>
<evidence type="ECO:0000259" key="1">
    <source>
        <dbReference type="Pfam" id="PF05899"/>
    </source>
</evidence>
<dbReference type="EMBL" id="CP025085">
    <property type="protein sequence ID" value="AUH02089.1"/>
    <property type="molecule type" value="Genomic_DNA"/>
</dbReference>
<feature type="domain" description="(S)-ureidoglycine aminohydrolase cupin" evidence="1">
    <location>
        <begin position="44"/>
        <end position="117"/>
    </location>
</feature>
<dbReference type="OrthoDB" id="663248at2"/>
<dbReference type="KEGG" id="sera:Ser39006_021215"/>
<dbReference type="KEGG" id="serq:CWC46_21220"/>
<proteinExistence type="predicted"/>
<organism evidence="3 4">
    <name type="scientific">Serratia sp. (strain ATCC 39006)</name>
    <name type="common">Prodigiosinella confusarubida</name>
    <dbReference type="NCBI Taxonomy" id="104623"/>
    <lineage>
        <taxon>Bacteria</taxon>
        <taxon>Pseudomonadati</taxon>
        <taxon>Pseudomonadota</taxon>
        <taxon>Gammaproteobacteria</taxon>
        <taxon>Enterobacterales</taxon>
        <taxon>Pectobacteriaceae</taxon>
        <taxon>Prodigiosinella</taxon>
    </lineage>
</organism>
<evidence type="ECO:0000313" key="4">
    <source>
        <dbReference type="Proteomes" id="UP000017700"/>
    </source>
</evidence>
<sequence>MSLTAIKHDLTLQDLDSWGKFSAIGAEDLGGDVDAFGRMTLGAPTDPVSAGYFGTPHGTYRLRYPFTEQATLLSGEIIMTNEDTGDVFHFKSGDSWLITQGTTTKWQVVSQSFVKHYLAIVTD</sequence>
<dbReference type="RefSeq" id="WP_021014536.1">
    <property type="nucleotide sequence ID" value="NZ_CP025084.1"/>
</dbReference>
<dbReference type="Proteomes" id="UP000017700">
    <property type="component" value="Chromosome"/>
</dbReference>
<dbReference type="Pfam" id="PF05899">
    <property type="entry name" value="Cupin_3"/>
    <property type="match status" value="1"/>
</dbReference>
<reference evidence="3" key="2">
    <citation type="submission" date="2013-09" db="EMBL/GenBank/DDBJ databases">
        <authorList>
            <person name="Wang G."/>
            <person name="Yang Y."/>
            <person name="Su Y."/>
        </authorList>
    </citation>
    <scope>NUCLEOTIDE SEQUENCE</scope>
    <source>
        <strain evidence="3">ATCC 39006</strain>
    </source>
</reference>
<reference evidence="2 5" key="3">
    <citation type="submission" date="2017-11" db="EMBL/GenBank/DDBJ databases">
        <title>Complete genome sequence of Serratia sp. ATCC 39006 LacA.</title>
        <authorList>
            <person name="Hampton H.G."/>
            <person name="Jackson S.A."/>
            <person name="Jauregui R."/>
            <person name="Poulter G.T.M."/>
            <person name="Salmond G.P.C."/>
            <person name="Fineran P.C."/>
        </authorList>
    </citation>
    <scope>NUCLEOTIDE SEQUENCE [LARGE SCALE GENOMIC DNA]</scope>
    <source>
        <strain evidence="2 5">ATCC 39006</strain>
    </source>
</reference>
<reference evidence="3" key="4">
    <citation type="submission" date="2017-11" db="EMBL/GenBank/DDBJ databases">
        <title>Complete genome sequence of Serratia sp. ATCC 39006.</title>
        <authorList>
            <person name="Hampton H.G."/>
            <person name="Jackson S.A."/>
            <person name="Jauregui R."/>
            <person name="Poulter G.T.M."/>
            <person name="Salmond G.P.C."/>
            <person name="Fineran P.C."/>
        </authorList>
    </citation>
    <scope>NUCLEOTIDE SEQUENCE</scope>
    <source>
        <strain evidence="3">ATCC 39006</strain>
    </source>
</reference>
<dbReference type="PANTHER" id="PTHR40943">
    <property type="entry name" value="CYTOPLASMIC PROTEIN-RELATED"/>
    <property type="match status" value="1"/>
</dbReference>
<accession>A0A2I5TPC1</accession>
<name>A0A2I5TPC1_SERS3</name>
<dbReference type="PANTHER" id="PTHR40943:SF1">
    <property type="entry name" value="CYTOPLASMIC PROTEIN"/>
    <property type="match status" value="1"/>
</dbReference>